<dbReference type="EMBL" id="LFYR01001623">
    <property type="protein sequence ID" value="KMZ60413.1"/>
    <property type="molecule type" value="Genomic_DNA"/>
</dbReference>
<organism evidence="3 4">
    <name type="scientific">Zostera marina</name>
    <name type="common">Eelgrass</name>
    <dbReference type="NCBI Taxonomy" id="29655"/>
    <lineage>
        <taxon>Eukaryota</taxon>
        <taxon>Viridiplantae</taxon>
        <taxon>Streptophyta</taxon>
        <taxon>Embryophyta</taxon>
        <taxon>Tracheophyta</taxon>
        <taxon>Spermatophyta</taxon>
        <taxon>Magnoliopsida</taxon>
        <taxon>Liliopsida</taxon>
        <taxon>Zosteraceae</taxon>
        <taxon>Zostera</taxon>
    </lineage>
</organism>
<evidence type="ECO:0000313" key="3">
    <source>
        <dbReference type="EMBL" id="KMZ60413.1"/>
    </source>
</evidence>
<feature type="compositionally biased region" description="Basic residues" evidence="1">
    <location>
        <begin position="242"/>
        <end position="253"/>
    </location>
</feature>
<sequence>MICFVKTPSILNSTISNSKSLTKSIFSPKFRIASVKFPLFPFPLLSLLSSYIVPLPSFAALESDQVSSKINLEAIVLSIDDFNNRNPFFVAGLTVIWLVIIPLTQEYLKKCKFVTAIDAFRKLRDVSSAQLLDIRNERSLMFIKSPNLKILNKDIVTVEFKGVDGEDEEFVKLVLKNFPNPAETVLCVLDNFDGDSLNAAELLFKNGFKEAYAIKGGLRGKNGWQEIQKELLPPSVHVKTPPSKKKKKTKRSKNPSSEMNDNSTELISNGNPLVSGNQKK</sequence>
<proteinExistence type="predicted"/>
<feature type="domain" description="Rhodanese" evidence="2">
    <location>
        <begin position="167"/>
        <end position="229"/>
    </location>
</feature>
<dbReference type="InterPro" id="IPR044240">
    <property type="entry name" value="STR4-like"/>
</dbReference>
<evidence type="ECO:0000256" key="1">
    <source>
        <dbReference type="SAM" id="MobiDB-lite"/>
    </source>
</evidence>
<evidence type="ECO:0000313" key="4">
    <source>
        <dbReference type="Proteomes" id="UP000036987"/>
    </source>
</evidence>
<dbReference type="SUPFAM" id="SSF52821">
    <property type="entry name" value="Rhodanese/Cell cycle control phosphatase"/>
    <property type="match status" value="1"/>
</dbReference>
<dbReference type="Proteomes" id="UP000036987">
    <property type="component" value="Unassembled WGS sequence"/>
</dbReference>
<dbReference type="OrthoDB" id="1696354at2759"/>
<dbReference type="InterPro" id="IPR036873">
    <property type="entry name" value="Rhodanese-like_dom_sf"/>
</dbReference>
<dbReference type="PANTHER" id="PTHR47377">
    <property type="entry name" value="RHODANESE-LIKE DOMAIN-CONTAINING PROTEIN 4, CHLOROPLASTIC"/>
    <property type="match status" value="1"/>
</dbReference>
<feature type="region of interest" description="Disordered" evidence="1">
    <location>
        <begin position="233"/>
        <end position="280"/>
    </location>
</feature>
<protein>
    <submittedName>
        <fullName evidence="3">Rhodanese-like</fullName>
    </submittedName>
</protein>
<gene>
    <name evidence="3" type="ORF">ZOSMA_5G02810</name>
</gene>
<reference evidence="4" key="1">
    <citation type="journal article" date="2016" name="Nature">
        <title>The genome of the seagrass Zostera marina reveals angiosperm adaptation to the sea.</title>
        <authorList>
            <person name="Olsen J.L."/>
            <person name="Rouze P."/>
            <person name="Verhelst B."/>
            <person name="Lin Y.-C."/>
            <person name="Bayer T."/>
            <person name="Collen J."/>
            <person name="Dattolo E."/>
            <person name="De Paoli E."/>
            <person name="Dittami S."/>
            <person name="Maumus F."/>
            <person name="Michel G."/>
            <person name="Kersting A."/>
            <person name="Lauritano C."/>
            <person name="Lohaus R."/>
            <person name="Toepel M."/>
            <person name="Tonon T."/>
            <person name="Vanneste K."/>
            <person name="Amirebrahimi M."/>
            <person name="Brakel J."/>
            <person name="Bostroem C."/>
            <person name="Chovatia M."/>
            <person name="Grimwood J."/>
            <person name="Jenkins J.W."/>
            <person name="Jueterbock A."/>
            <person name="Mraz A."/>
            <person name="Stam W.T."/>
            <person name="Tice H."/>
            <person name="Bornberg-Bauer E."/>
            <person name="Green P.J."/>
            <person name="Pearson G.A."/>
            <person name="Procaccini G."/>
            <person name="Duarte C.M."/>
            <person name="Schmutz J."/>
            <person name="Reusch T.B.H."/>
            <person name="Van de Peer Y."/>
        </authorList>
    </citation>
    <scope>NUCLEOTIDE SEQUENCE [LARGE SCALE GENOMIC DNA]</scope>
    <source>
        <strain evidence="4">cv. Finnish</strain>
    </source>
</reference>
<dbReference type="PANTHER" id="PTHR47377:SF3">
    <property type="entry name" value="RHODANESE-LIKE DOMAIN-CONTAINING PROTEIN 4A, CHLOROPLASTIC"/>
    <property type="match status" value="1"/>
</dbReference>
<accession>A0A0K9NUV1</accession>
<keyword evidence="4" id="KW-1185">Reference proteome</keyword>
<comment type="caution">
    <text evidence="3">The sequence shown here is derived from an EMBL/GenBank/DDBJ whole genome shotgun (WGS) entry which is preliminary data.</text>
</comment>
<name>A0A0K9NUV1_ZOSMR</name>
<dbReference type="GO" id="GO:0009507">
    <property type="term" value="C:chloroplast"/>
    <property type="evidence" value="ECO:0000318"/>
    <property type="project" value="GO_Central"/>
</dbReference>
<evidence type="ECO:0000259" key="2">
    <source>
        <dbReference type="PROSITE" id="PS50206"/>
    </source>
</evidence>
<dbReference type="InterPro" id="IPR001763">
    <property type="entry name" value="Rhodanese-like_dom"/>
</dbReference>
<dbReference type="OMA" id="PSSEMND"/>
<feature type="compositionally biased region" description="Polar residues" evidence="1">
    <location>
        <begin position="258"/>
        <end position="280"/>
    </location>
</feature>
<dbReference type="STRING" id="29655.A0A0K9NUV1"/>
<dbReference type="PROSITE" id="PS50206">
    <property type="entry name" value="RHODANESE_3"/>
    <property type="match status" value="1"/>
</dbReference>
<dbReference type="AlphaFoldDB" id="A0A0K9NUV1"/>
<dbReference type="Gene3D" id="3.40.250.10">
    <property type="entry name" value="Rhodanese-like domain"/>
    <property type="match status" value="1"/>
</dbReference>